<feature type="domain" description="Amidohydrolase 3" evidence="2">
    <location>
        <begin position="82"/>
        <end position="578"/>
    </location>
</feature>
<keyword evidence="1" id="KW-0732">Signal</keyword>
<dbReference type="Gene3D" id="3.20.20.140">
    <property type="entry name" value="Metal-dependent hydrolases"/>
    <property type="match status" value="1"/>
</dbReference>
<gene>
    <name evidence="3" type="ORF">PH603_12785</name>
</gene>
<feature type="signal peptide" evidence="1">
    <location>
        <begin position="1"/>
        <end position="30"/>
    </location>
</feature>
<dbReference type="SUPFAM" id="SSF51338">
    <property type="entry name" value="Composite domain of metallo-dependent hydrolases"/>
    <property type="match status" value="1"/>
</dbReference>
<reference evidence="3" key="1">
    <citation type="submission" date="2023-01" db="EMBL/GenBank/DDBJ databases">
        <title>The genome sequence of Kordiimonadaceae bacterium 6D33.</title>
        <authorList>
            <person name="Liu Y."/>
        </authorList>
    </citation>
    <scope>NUCLEOTIDE SEQUENCE</scope>
    <source>
        <strain evidence="3">6D33</strain>
    </source>
</reference>
<accession>A0AAF0BJR5</accession>
<dbReference type="InterPro" id="IPR033932">
    <property type="entry name" value="YtcJ-like"/>
</dbReference>
<feature type="chain" id="PRO_5041936393" evidence="1">
    <location>
        <begin position="31"/>
        <end position="611"/>
    </location>
</feature>
<dbReference type="AlphaFoldDB" id="A0AAF0BJR5"/>
<evidence type="ECO:0000256" key="1">
    <source>
        <dbReference type="SAM" id="SignalP"/>
    </source>
</evidence>
<organism evidence="3 4">
    <name type="scientific">Gimibacter soli</name>
    <dbReference type="NCBI Taxonomy" id="3024400"/>
    <lineage>
        <taxon>Bacteria</taxon>
        <taxon>Pseudomonadati</taxon>
        <taxon>Pseudomonadota</taxon>
        <taxon>Alphaproteobacteria</taxon>
        <taxon>Kordiimonadales</taxon>
        <taxon>Temperatibacteraceae</taxon>
        <taxon>Gimibacter</taxon>
    </lineage>
</organism>
<dbReference type="SUPFAM" id="SSF51556">
    <property type="entry name" value="Metallo-dependent hydrolases"/>
    <property type="match status" value="1"/>
</dbReference>
<evidence type="ECO:0000313" key="4">
    <source>
        <dbReference type="Proteomes" id="UP001217500"/>
    </source>
</evidence>
<dbReference type="InterPro" id="IPR011059">
    <property type="entry name" value="Metal-dep_hydrolase_composite"/>
</dbReference>
<dbReference type="Pfam" id="PF07969">
    <property type="entry name" value="Amidohydro_3"/>
    <property type="match status" value="1"/>
</dbReference>
<sequence>MTRSYQPTRRAFIGSSFAALAASSLTPLWAAAGGADMIVINANIYTGDRFQPFVEAMAIAGGRIVVTGSIARISELRAKSTQVIDAGGRTIIPGLNDSHLHAVRGGRFYATELRWDGLTSLARGLDMIAAQVKRIPKGQWVRIVGGWSPFQFTEKRMPTVEELDRAAPDTPVFVMLLYSQGLINRAGIKALGITKDTVPPKGTRYEIGPDGEPTGRLLCEPYPNILYQTIGQLPPLSAADQVTSTMHWYRELNRFGLTSAIDAGGGGHTFPQDYGGTQGLAADGPMPLRISYFLFPQRSGHELEDFTKWGADHEVGSNSAKTVNGFVLEGGGELLAFKSSDYENFLSDRPDFTQTEGWDKDLYAVAQYLAANRWPFRIHATYNESIKAMLGVFERLHRDEILAGRAGLTGLRWAFDHAETIEADTIRRVKRLDGAIALQGRMAYGGEFFMERYGRDATFKSPPLGWMLKEGLPVGLGTDGTRVASYHPWSTLYWAVTGRTVGGTEVLGPEHRLSRAQAINLYSRGSAYFSGEEQLKGRIVPGQYADFAILSEDFFSVPVDRIRAIESVLTVTDGRVVHGAGPFEDLSPTLPPLSPDWSPVREYGGFQNDLA</sequence>
<dbReference type="InterPro" id="IPR006311">
    <property type="entry name" value="TAT_signal"/>
</dbReference>
<protein>
    <submittedName>
        <fullName evidence="3">Amidohydrolase</fullName>
    </submittedName>
</protein>
<dbReference type="InterPro" id="IPR032466">
    <property type="entry name" value="Metal_Hydrolase"/>
</dbReference>
<dbReference type="PROSITE" id="PS51318">
    <property type="entry name" value="TAT"/>
    <property type="match status" value="1"/>
</dbReference>
<dbReference type="InterPro" id="IPR013108">
    <property type="entry name" value="Amidohydro_3"/>
</dbReference>
<keyword evidence="4" id="KW-1185">Reference proteome</keyword>
<dbReference type="EMBL" id="CP116805">
    <property type="protein sequence ID" value="WCL53414.1"/>
    <property type="molecule type" value="Genomic_DNA"/>
</dbReference>
<name>A0AAF0BJR5_9PROT</name>
<proteinExistence type="predicted"/>
<dbReference type="KEGG" id="gso:PH603_12785"/>
<dbReference type="GO" id="GO:0016810">
    <property type="term" value="F:hydrolase activity, acting on carbon-nitrogen (but not peptide) bonds"/>
    <property type="evidence" value="ECO:0007669"/>
    <property type="project" value="InterPro"/>
</dbReference>
<dbReference type="CDD" id="cd01300">
    <property type="entry name" value="YtcJ_like"/>
    <property type="match status" value="1"/>
</dbReference>
<dbReference type="Gene3D" id="3.10.310.70">
    <property type="match status" value="1"/>
</dbReference>
<evidence type="ECO:0000313" key="3">
    <source>
        <dbReference type="EMBL" id="WCL53414.1"/>
    </source>
</evidence>
<dbReference type="PANTHER" id="PTHR22642:SF21">
    <property type="entry name" value="PERIPLASMIC PROTEIN"/>
    <property type="match status" value="1"/>
</dbReference>
<dbReference type="RefSeq" id="WP_289502926.1">
    <property type="nucleotide sequence ID" value="NZ_CP116805.1"/>
</dbReference>
<dbReference type="PANTHER" id="PTHR22642">
    <property type="entry name" value="IMIDAZOLONEPROPIONASE"/>
    <property type="match status" value="1"/>
</dbReference>
<evidence type="ECO:0000259" key="2">
    <source>
        <dbReference type="Pfam" id="PF07969"/>
    </source>
</evidence>
<dbReference type="Gene3D" id="2.30.40.10">
    <property type="entry name" value="Urease, subunit C, domain 1"/>
    <property type="match status" value="1"/>
</dbReference>
<dbReference type="Proteomes" id="UP001217500">
    <property type="component" value="Chromosome"/>
</dbReference>